<evidence type="ECO:0000313" key="2">
    <source>
        <dbReference type="EMBL" id="KIM95771.1"/>
    </source>
</evidence>
<dbReference type="OrthoDB" id="4951845at2759"/>
<proteinExistence type="predicted"/>
<dbReference type="HOGENOM" id="CLU_011226_4_0_1"/>
<dbReference type="EMBL" id="KN832886">
    <property type="protein sequence ID" value="KIM95771.1"/>
    <property type="molecule type" value="Genomic_DNA"/>
</dbReference>
<sequence length="219" mass="24711">MASSSVPVHFFDIDSTLLGSDRSWSPNTLRIRMVLNYKGIPYTQSWVSYPDIRPLLKNLSVPPNAGEIYEYTLPAIVHPSCSTLTNHSTVLMDSLAIAIHLEEVFPSPSLFPSGNASYALALSTHTVISNRGWEYFVETRSREFGKPLAEVRPKDEETVKRLGEDAEGKLGKEGPFLEGERISYGDFYIVSYLAWFQRVERKLWEKMVSKRSSMLGRGS</sequence>
<dbReference type="PROSITE" id="PS50404">
    <property type="entry name" value="GST_NTER"/>
    <property type="match status" value="1"/>
</dbReference>
<dbReference type="InterPro" id="IPR054416">
    <property type="entry name" value="GST_UstS-like_C"/>
</dbReference>
<dbReference type="InParanoid" id="A0A0C3GZU3"/>
<dbReference type="Proteomes" id="UP000054321">
    <property type="component" value="Unassembled WGS sequence"/>
</dbReference>
<gene>
    <name evidence="2" type="ORF">OIDMADRAFT_106317</name>
</gene>
<dbReference type="SUPFAM" id="SSF52833">
    <property type="entry name" value="Thioredoxin-like"/>
    <property type="match status" value="1"/>
</dbReference>
<accession>A0A0C3GZU3</accession>
<dbReference type="InterPro" id="IPR004045">
    <property type="entry name" value="Glutathione_S-Trfase_N"/>
</dbReference>
<dbReference type="Pfam" id="PF13409">
    <property type="entry name" value="GST_N_2"/>
    <property type="match status" value="1"/>
</dbReference>
<dbReference type="Gene3D" id="1.20.1050.10">
    <property type="match status" value="1"/>
</dbReference>
<evidence type="ECO:0000313" key="3">
    <source>
        <dbReference type="Proteomes" id="UP000054321"/>
    </source>
</evidence>
<name>A0A0C3GZU3_OIDMZ</name>
<dbReference type="STRING" id="913774.A0A0C3GZU3"/>
<keyword evidence="3" id="KW-1185">Reference proteome</keyword>
<evidence type="ECO:0000259" key="1">
    <source>
        <dbReference type="PROSITE" id="PS50404"/>
    </source>
</evidence>
<dbReference type="Gene3D" id="3.40.30.10">
    <property type="entry name" value="Glutaredoxin"/>
    <property type="match status" value="1"/>
</dbReference>
<dbReference type="InterPro" id="IPR036249">
    <property type="entry name" value="Thioredoxin-like_sf"/>
</dbReference>
<organism evidence="2 3">
    <name type="scientific">Oidiodendron maius (strain Zn)</name>
    <dbReference type="NCBI Taxonomy" id="913774"/>
    <lineage>
        <taxon>Eukaryota</taxon>
        <taxon>Fungi</taxon>
        <taxon>Dikarya</taxon>
        <taxon>Ascomycota</taxon>
        <taxon>Pezizomycotina</taxon>
        <taxon>Leotiomycetes</taxon>
        <taxon>Leotiomycetes incertae sedis</taxon>
        <taxon>Myxotrichaceae</taxon>
        <taxon>Oidiodendron</taxon>
    </lineage>
</organism>
<protein>
    <recommendedName>
        <fullName evidence="1">GST N-terminal domain-containing protein</fullName>
    </recommendedName>
</protein>
<dbReference type="InterPro" id="IPR036282">
    <property type="entry name" value="Glutathione-S-Trfase_C_sf"/>
</dbReference>
<reference evidence="2 3" key="1">
    <citation type="submission" date="2014-04" db="EMBL/GenBank/DDBJ databases">
        <authorList>
            <consortium name="DOE Joint Genome Institute"/>
            <person name="Kuo A."/>
            <person name="Martino E."/>
            <person name="Perotto S."/>
            <person name="Kohler A."/>
            <person name="Nagy L.G."/>
            <person name="Floudas D."/>
            <person name="Copeland A."/>
            <person name="Barry K.W."/>
            <person name="Cichocki N."/>
            <person name="Veneault-Fourrey C."/>
            <person name="LaButti K."/>
            <person name="Lindquist E.A."/>
            <person name="Lipzen A."/>
            <person name="Lundell T."/>
            <person name="Morin E."/>
            <person name="Murat C."/>
            <person name="Sun H."/>
            <person name="Tunlid A."/>
            <person name="Henrissat B."/>
            <person name="Grigoriev I.V."/>
            <person name="Hibbett D.S."/>
            <person name="Martin F."/>
            <person name="Nordberg H.P."/>
            <person name="Cantor M.N."/>
            <person name="Hua S.X."/>
        </authorList>
    </citation>
    <scope>NUCLEOTIDE SEQUENCE [LARGE SCALE GENOMIC DNA]</scope>
    <source>
        <strain evidence="2 3">Zn</strain>
    </source>
</reference>
<reference evidence="3" key="2">
    <citation type="submission" date="2015-01" db="EMBL/GenBank/DDBJ databases">
        <title>Evolutionary Origins and Diversification of the Mycorrhizal Mutualists.</title>
        <authorList>
            <consortium name="DOE Joint Genome Institute"/>
            <consortium name="Mycorrhizal Genomics Consortium"/>
            <person name="Kohler A."/>
            <person name="Kuo A."/>
            <person name="Nagy L.G."/>
            <person name="Floudas D."/>
            <person name="Copeland A."/>
            <person name="Barry K.W."/>
            <person name="Cichocki N."/>
            <person name="Veneault-Fourrey C."/>
            <person name="LaButti K."/>
            <person name="Lindquist E.A."/>
            <person name="Lipzen A."/>
            <person name="Lundell T."/>
            <person name="Morin E."/>
            <person name="Murat C."/>
            <person name="Riley R."/>
            <person name="Ohm R."/>
            <person name="Sun H."/>
            <person name="Tunlid A."/>
            <person name="Henrissat B."/>
            <person name="Grigoriev I.V."/>
            <person name="Hibbett D.S."/>
            <person name="Martin F."/>
        </authorList>
    </citation>
    <scope>NUCLEOTIDE SEQUENCE [LARGE SCALE GENOMIC DNA]</scope>
    <source>
        <strain evidence="3">Zn</strain>
    </source>
</reference>
<dbReference type="AlphaFoldDB" id="A0A0C3GZU3"/>
<feature type="domain" description="GST N-terminal" evidence="1">
    <location>
        <begin position="15"/>
        <end position="109"/>
    </location>
</feature>
<dbReference type="SUPFAM" id="SSF47616">
    <property type="entry name" value="GST C-terminal domain-like"/>
    <property type="match status" value="1"/>
</dbReference>
<dbReference type="Pfam" id="PF22041">
    <property type="entry name" value="GST_C_7"/>
    <property type="match status" value="1"/>
</dbReference>